<dbReference type="EMBL" id="JZSH01000580">
    <property type="protein sequence ID" value="KJF75672.1"/>
    <property type="molecule type" value="Genomic_DNA"/>
</dbReference>
<evidence type="ECO:0000313" key="2">
    <source>
        <dbReference type="Proteomes" id="UP000032582"/>
    </source>
</evidence>
<dbReference type="PATRIC" id="fig|582.24.peg.7115"/>
<accession>A0A0D8L1L9</accession>
<sequence>MEIIGDGINFIKIKDDIKNAFVLDKETGTIMLTVAEPEKITNIEYVKEHCSMVITIIGSDNAPSSYYMCKDKNGNRYDVSNDGKLISE</sequence>
<name>A0A0D8L1L9_MORMO</name>
<evidence type="ECO:0000313" key="1">
    <source>
        <dbReference type="EMBL" id="KJF75672.1"/>
    </source>
</evidence>
<dbReference type="Proteomes" id="UP000032582">
    <property type="component" value="Unassembled WGS sequence"/>
</dbReference>
<organism evidence="1 2">
    <name type="scientific">Morganella morganii</name>
    <name type="common">Proteus morganii</name>
    <dbReference type="NCBI Taxonomy" id="582"/>
    <lineage>
        <taxon>Bacteria</taxon>
        <taxon>Pseudomonadati</taxon>
        <taxon>Pseudomonadota</taxon>
        <taxon>Gammaproteobacteria</taxon>
        <taxon>Enterobacterales</taxon>
        <taxon>Morganellaceae</taxon>
        <taxon>Morganella</taxon>
    </lineage>
</organism>
<dbReference type="AlphaFoldDB" id="A0A0D8L1L9"/>
<reference evidence="1 2" key="1">
    <citation type="submission" date="2015-02" db="EMBL/GenBank/DDBJ databases">
        <title>Whole genome shotgun sequencing of cultured foodborne pathogen.</title>
        <authorList>
            <person name="Timme R."/>
            <person name="Allard M.W."/>
            <person name="Strain E."/>
            <person name="Evans P.S."/>
            <person name="Brown E."/>
        </authorList>
    </citation>
    <scope>NUCLEOTIDE SEQUENCE [LARGE SCALE GENOMIC DNA]</scope>
    <source>
        <strain evidence="1 2">GCSL-TSO-24</strain>
    </source>
</reference>
<comment type="caution">
    <text evidence="1">The sequence shown here is derived from an EMBL/GenBank/DDBJ whole genome shotgun (WGS) entry which is preliminary data.</text>
</comment>
<protein>
    <submittedName>
        <fullName evidence="1">Uncharacterized protein</fullName>
    </submittedName>
</protein>
<gene>
    <name evidence="1" type="ORF">UA45_22375</name>
</gene>
<proteinExistence type="predicted"/>